<dbReference type="Proteomes" id="UP000635245">
    <property type="component" value="Unassembled WGS sequence"/>
</dbReference>
<evidence type="ECO:0000313" key="2">
    <source>
        <dbReference type="EMBL" id="MBK1784428.1"/>
    </source>
</evidence>
<feature type="compositionally biased region" description="Basic and acidic residues" evidence="1">
    <location>
        <begin position="121"/>
        <end position="131"/>
    </location>
</feature>
<comment type="caution">
    <text evidence="2">The sequence shown here is derived from an EMBL/GenBank/DDBJ whole genome shotgun (WGS) entry which is preliminary data.</text>
</comment>
<name>A0A934QQW0_9PSEU</name>
<evidence type="ECO:0000313" key="3">
    <source>
        <dbReference type="Proteomes" id="UP000635245"/>
    </source>
</evidence>
<dbReference type="EMBL" id="JAENJH010000002">
    <property type="protein sequence ID" value="MBK1784428.1"/>
    <property type="molecule type" value="Genomic_DNA"/>
</dbReference>
<gene>
    <name evidence="2" type="ORF">JHE00_08815</name>
</gene>
<sequence length="140" mass="14182">MPSGDGYTHNSGALRTIVGHWRDGAHGLDEVAAASAKPPDAGASSGVVGDGIAALLNGLRGAATAMAQTAGRVHAANGAYEDIENTNEGAIAARPRYGTGPAKRLPSDPTPTPGSLPEQKPMQRDHPHEPSDGPGSMDDN</sequence>
<keyword evidence="3" id="KW-1185">Reference proteome</keyword>
<proteinExistence type="predicted"/>
<dbReference type="AlphaFoldDB" id="A0A934QQW0"/>
<feature type="region of interest" description="Disordered" evidence="1">
    <location>
        <begin position="82"/>
        <end position="140"/>
    </location>
</feature>
<protein>
    <submittedName>
        <fullName evidence="2">Uncharacterized protein</fullName>
    </submittedName>
</protein>
<reference evidence="2" key="1">
    <citation type="submission" date="2020-12" db="EMBL/GenBank/DDBJ databases">
        <title>Prauserella sp. ASG 168, a novel actinomycete isolated from cave rock.</title>
        <authorList>
            <person name="Suriyachadkun C."/>
        </authorList>
    </citation>
    <scope>NUCLEOTIDE SEQUENCE</scope>
    <source>
        <strain evidence="2">ASG 168</strain>
    </source>
</reference>
<organism evidence="2 3">
    <name type="scientific">Prauserella cavernicola</name>
    <dbReference type="NCBI Taxonomy" id="2800127"/>
    <lineage>
        <taxon>Bacteria</taxon>
        <taxon>Bacillati</taxon>
        <taxon>Actinomycetota</taxon>
        <taxon>Actinomycetes</taxon>
        <taxon>Pseudonocardiales</taxon>
        <taxon>Pseudonocardiaceae</taxon>
        <taxon>Prauserella</taxon>
    </lineage>
</organism>
<accession>A0A934QQW0</accession>
<evidence type="ECO:0000256" key="1">
    <source>
        <dbReference type="SAM" id="MobiDB-lite"/>
    </source>
</evidence>
<dbReference type="RefSeq" id="WP_200316806.1">
    <property type="nucleotide sequence ID" value="NZ_JAENJH010000002.1"/>
</dbReference>